<accession>G2XIE7</accession>
<feature type="region of interest" description="Disordered" evidence="1">
    <location>
        <begin position="274"/>
        <end position="347"/>
    </location>
</feature>
<dbReference type="eggNOG" id="ENOG502T4TF">
    <property type="taxonomic scope" value="Eukaryota"/>
</dbReference>
<dbReference type="AlphaFoldDB" id="G2XIE7"/>
<dbReference type="EMBL" id="DS572723">
    <property type="protein sequence ID" value="EGY19595.1"/>
    <property type="molecule type" value="Genomic_DNA"/>
</dbReference>
<name>G2XIE7_VERDV</name>
<gene>
    <name evidence="2" type="ORF">VDAG_09929</name>
</gene>
<dbReference type="InParanoid" id="G2XIE7"/>
<dbReference type="KEGG" id="vda:VDAG_09929"/>
<protein>
    <submittedName>
        <fullName evidence="2">Uncharacterized protein</fullName>
    </submittedName>
</protein>
<organism evidence="2 3">
    <name type="scientific">Verticillium dahliae (strain VdLs.17 / ATCC MYA-4575 / FGSC 10137)</name>
    <name type="common">Verticillium wilt</name>
    <dbReference type="NCBI Taxonomy" id="498257"/>
    <lineage>
        <taxon>Eukaryota</taxon>
        <taxon>Fungi</taxon>
        <taxon>Dikarya</taxon>
        <taxon>Ascomycota</taxon>
        <taxon>Pezizomycotina</taxon>
        <taxon>Sordariomycetes</taxon>
        <taxon>Hypocreomycetidae</taxon>
        <taxon>Glomerellales</taxon>
        <taxon>Plectosphaerellaceae</taxon>
        <taxon>Verticillium</taxon>
    </lineage>
</organism>
<evidence type="ECO:0000313" key="3">
    <source>
        <dbReference type="Proteomes" id="UP000001611"/>
    </source>
</evidence>
<reference evidence="2 3" key="1">
    <citation type="submission" date="2008-03" db="EMBL/GenBank/DDBJ databases">
        <title>The Genome Sequence of Verticillium dahliae VdLs.17.</title>
        <authorList>
            <consortium name="The Broad Institute Genome Sequencing Platform"/>
            <person name="Ma L.-J.J."/>
            <person name="Klosterman S.J."/>
            <person name="Subbarao K."/>
            <person name="Dobinson K."/>
            <person name="Veronese P."/>
            <person name="Kang S."/>
            <person name="Gold S.E."/>
            <person name="Young S."/>
            <person name="Jaffe D."/>
            <person name="Gnerre S."/>
            <person name="Berlin A."/>
            <person name="Heiman D."/>
            <person name="Hepburn T."/>
            <person name="Sykes S."/>
            <person name="Alvarado L."/>
            <person name="Kodira C.D."/>
            <person name="Lander E."/>
            <person name="Galagan J."/>
            <person name="Nusbaum C."/>
            <person name="Birren B."/>
        </authorList>
    </citation>
    <scope>NUCLEOTIDE SEQUENCE [LARGE SCALE GENOMIC DNA]</scope>
    <source>
        <strain evidence="3">VdLs.17 / ATCC MYA-4575 / FGSC 10137</strain>
    </source>
</reference>
<feature type="region of interest" description="Disordered" evidence="1">
    <location>
        <begin position="177"/>
        <end position="201"/>
    </location>
</feature>
<feature type="compositionally biased region" description="Polar residues" evidence="1">
    <location>
        <begin position="311"/>
        <end position="330"/>
    </location>
</feature>
<dbReference type="Proteomes" id="UP000001611">
    <property type="component" value="Chromosome 1"/>
</dbReference>
<dbReference type="RefSeq" id="XP_009649569.1">
    <property type="nucleotide sequence ID" value="XM_009651274.1"/>
</dbReference>
<keyword evidence="3" id="KW-1185">Reference proteome</keyword>
<dbReference type="HOGENOM" id="CLU_665990_0_0_1"/>
<dbReference type="OrthoDB" id="10403580at2759"/>
<sequence length="413" mass="46035">MTQSDRYRGDAHEERLLELQRLQLQRYWPAEFHVVDRNCLTMVLGVIRIHHILTAAGFQYWDAWNLAHPVLKPVAKILRSPLKRKLAILDENRRRILTNMVLSQNKVEKAMHAVIELHFQLLHLGRTRHITTCPDMRHNMLQRLLERCKNRADLQLEPFRVKKGRRGALRVVMVASGSAHTTGGRGRETSVHPPITEEGSRENPICLMEDDSAVLRQEHETMSESLNASNPESRRSVFTDAGFVDSDITDADLLMLHQFDTVQKFVVIPEPEDSGLMADSRSEAQSTSGPPTSTARRGTVSGPAASKTRESASSSMQECTKADGQSTPRTSHAPAIPTSPLESTHTSTKLCSPIARYVIVAVTGSTCSAHGNTSTRSHLTYGTRSNTSFVETLHTGQHDFDVASGIIHFYSHP</sequence>
<evidence type="ECO:0000256" key="1">
    <source>
        <dbReference type="SAM" id="MobiDB-lite"/>
    </source>
</evidence>
<evidence type="ECO:0000313" key="2">
    <source>
        <dbReference type="EMBL" id="EGY19595.1"/>
    </source>
</evidence>
<dbReference type="GeneID" id="20711392"/>
<proteinExistence type="predicted"/>
<feature type="compositionally biased region" description="Polar residues" evidence="1">
    <location>
        <begin position="283"/>
        <end position="296"/>
    </location>
</feature>